<dbReference type="Proteomes" id="UP001162060">
    <property type="component" value="Unassembled WGS sequence"/>
</dbReference>
<proteinExistence type="predicted"/>
<evidence type="ECO:0000313" key="2">
    <source>
        <dbReference type="Proteomes" id="UP001162060"/>
    </source>
</evidence>
<organism evidence="1 2">
    <name type="scientific">Peronospora matthiolae</name>
    <dbReference type="NCBI Taxonomy" id="2874970"/>
    <lineage>
        <taxon>Eukaryota</taxon>
        <taxon>Sar</taxon>
        <taxon>Stramenopiles</taxon>
        <taxon>Oomycota</taxon>
        <taxon>Peronosporomycetes</taxon>
        <taxon>Peronosporales</taxon>
        <taxon>Peronosporaceae</taxon>
        <taxon>Peronospora</taxon>
    </lineage>
</organism>
<comment type="caution">
    <text evidence="1">The sequence shown here is derived from an EMBL/GenBank/DDBJ whole genome shotgun (WGS) entry which is preliminary data.</text>
</comment>
<evidence type="ECO:0000313" key="1">
    <source>
        <dbReference type="EMBL" id="CAK7923323.1"/>
    </source>
</evidence>
<gene>
    <name evidence="1" type="ORF">PM001_LOCUS8473</name>
</gene>
<dbReference type="AlphaFoldDB" id="A0AAV1TQD7"/>
<name>A0AAV1TQD7_9STRA</name>
<accession>A0AAV1TQD7</accession>
<dbReference type="EMBL" id="CAKLBY020000068">
    <property type="protein sequence ID" value="CAK7923323.1"/>
    <property type="molecule type" value="Genomic_DNA"/>
</dbReference>
<protein>
    <submittedName>
        <fullName evidence="1">Uncharacterized protein</fullName>
    </submittedName>
</protein>
<sequence length="44" mass="5195">MPARPERHLIVLLRVCKAPKRVFTSFPVIPESKELPHFVQQRRS</sequence>
<reference evidence="1" key="1">
    <citation type="submission" date="2024-01" db="EMBL/GenBank/DDBJ databases">
        <authorList>
            <person name="Webb A."/>
        </authorList>
    </citation>
    <scope>NUCLEOTIDE SEQUENCE</scope>
    <source>
        <strain evidence="1">Pm1</strain>
    </source>
</reference>